<dbReference type="EMBL" id="PUIA01000003">
    <property type="protein sequence ID" value="PQO41232.1"/>
    <property type="molecule type" value="Genomic_DNA"/>
</dbReference>
<reference evidence="2 3" key="1">
    <citation type="submission" date="2018-02" db="EMBL/GenBank/DDBJ databases">
        <title>Comparative genomes isolates from brazilian mangrove.</title>
        <authorList>
            <person name="Araujo J.E."/>
            <person name="Taketani R.G."/>
            <person name="Silva M.C.P."/>
            <person name="Loureco M.V."/>
            <person name="Andreote F.D."/>
        </authorList>
    </citation>
    <scope>NUCLEOTIDE SEQUENCE [LARGE SCALE GENOMIC DNA]</scope>
    <source>
        <strain evidence="2 3">HEX-2 MGV</strain>
    </source>
</reference>
<proteinExistence type="predicted"/>
<feature type="domain" description="Knr4/Smi1-like" evidence="1">
    <location>
        <begin position="30"/>
        <end position="158"/>
    </location>
</feature>
<dbReference type="RefSeq" id="WP_105349598.1">
    <property type="nucleotide sequence ID" value="NZ_PUIA01000003.1"/>
</dbReference>
<dbReference type="AlphaFoldDB" id="A0A2S8G9T9"/>
<dbReference type="SUPFAM" id="SSF160631">
    <property type="entry name" value="SMI1/KNR4-like"/>
    <property type="match status" value="1"/>
</dbReference>
<dbReference type="Gene3D" id="3.40.1580.10">
    <property type="entry name" value="SMI1/KNR4-like"/>
    <property type="match status" value="1"/>
</dbReference>
<dbReference type="SMART" id="SM00860">
    <property type="entry name" value="SMI1_KNR4"/>
    <property type="match status" value="1"/>
</dbReference>
<protein>
    <recommendedName>
        <fullName evidence="1">Knr4/Smi1-like domain-containing protein</fullName>
    </recommendedName>
</protein>
<dbReference type="InterPro" id="IPR018958">
    <property type="entry name" value="Knr4/Smi1-like_dom"/>
</dbReference>
<evidence type="ECO:0000259" key="1">
    <source>
        <dbReference type="SMART" id="SM00860"/>
    </source>
</evidence>
<accession>A0A2S8G9T9</accession>
<sequence length="166" mass="18236">MDTWREVILRAYGSRVDAEGTSSKPAFYPPCAVGEIEEAEACLKVSLPADLRSLLLESDGVMDLLSVDGQVFFESLWLIWPIEMMRKENLHARESAMQDHAELGIGDTLFFASAGTDGILFGCPVSPSEVPDCPVVAWYSMEGYLVLLAGSLSEFIEGWLANRITV</sequence>
<dbReference type="Proteomes" id="UP000240009">
    <property type="component" value="Unassembled WGS sequence"/>
</dbReference>
<comment type="caution">
    <text evidence="2">The sequence shown here is derived from an EMBL/GenBank/DDBJ whole genome shotgun (WGS) entry which is preliminary data.</text>
</comment>
<dbReference type="Pfam" id="PF09346">
    <property type="entry name" value="SMI1_KNR4"/>
    <property type="match status" value="1"/>
</dbReference>
<gene>
    <name evidence="2" type="ORF">C5Y96_00515</name>
</gene>
<organism evidence="2 3">
    <name type="scientific">Blastopirellula marina</name>
    <dbReference type="NCBI Taxonomy" id="124"/>
    <lineage>
        <taxon>Bacteria</taxon>
        <taxon>Pseudomonadati</taxon>
        <taxon>Planctomycetota</taxon>
        <taxon>Planctomycetia</taxon>
        <taxon>Pirellulales</taxon>
        <taxon>Pirellulaceae</taxon>
        <taxon>Blastopirellula</taxon>
    </lineage>
</organism>
<evidence type="ECO:0000313" key="2">
    <source>
        <dbReference type="EMBL" id="PQO41232.1"/>
    </source>
</evidence>
<evidence type="ECO:0000313" key="3">
    <source>
        <dbReference type="Proteomes" id="UP000240009"/>
    </source>
</evidence>
<dbReference type="InterPro" id="IPR037883">
    <property type="entry name" value="Knr4/Smi1-like_sf"/>
</dbReference>
<name>A0A2S8G9T9_9BACT</name>